<keyword evidence="1" id="KW-0175">Coiled coil</keyword>
<sequence>MIAATVAEYEAFLAELYPLAHLPGRDAGVPLAPINVIDAIAETEKAGAFPSPSRRLHSTKALRSKMAQLNLLKELRAGAHKNGLLYPREFREAAEKKRTREKIRRTIQRQFDELQYRHAYLTRAVGTHRRDARAAAADMEALEQEIRKEVLAAGYSSIDGMMEATATLQRGLTRQLRNSPEMVGGANTAPSVEKSSLLCLSIC</sequence>
<keyword evidence="3" id="KW-1185">Reference proteome</keyword>
<proteinExistence type="predicted"/>
<evidence type="ECO:0000313" key="3">
    <source>
        <dbReference type="Proteomes" id="UP000838763"/>
    </source>
</evidence>
<feature type="coiled-coil region" evidence="1">
    <location>
        <begin position="125"/>
        <end position="152"/>
    </location>
</feature>
<gene>
    <name evidence="2" type="ORF">PPNO1_LOCUS7311</name>
</gene>
<organism evidence="2 3">
    <name type="scientific">Parascedosporium putredinis</name>
    <dbReference type="NCBI Taxonomy" id="1442378"/>
    <lineage>
        <taxon>Eukaryota</taxon>
        <taxon>Fungi</taxon>
        <taxon>Dikarya</taxon>
        <taxon>Ascomycota</taxon>
        <taxon>Pezizomycotina</taxon>
        <taxon>Sordariomycetes</taxon>
        <taxon>Hypocreomycetidae</taxon>
        <taxon>Microascales</taxon>
        <taxon>Microascaceae</taxon>
        <taxon>Parascedosporium</taxon>
    </lineage>
</organism>
<evidence type="ECO:0000313" key="2">
    <source>
        <dbReference type="EMBL" id="CAI4217708.1"/>
    </source>
</evidence>
<comment type="caution">
    <text evidence="2">The sequence shown here is derived from an EMBL/GenBank/DDBJ whole genome shotgun (WGS) entry which is preliminary data.</text>
</comment>
<accession>A0A9P1MEF0</accession>
<dbReference type="AlphaFoldDB" id="A0A9P1MEF0"/>
<name>A0A9P1MEF0_9PEZI</name>
<reference evidence="2" key="1">
    <citation type="submission" date="2022-11" db="EMBL/GenBank/DDBJ databases">
        <authorList>
            <person name="Scott C."/>
            <person name="Bruce N."/>
        </authorList>
    </citation>
    <scope>NUCLEOTIDE SEQUENCE</scope>
</reference>
<evidence type="ECO:0000256" key="1">
    <source>
        <dbReference type="SAM" id="Coils"/>
    </source>
</evidence>
<dbReference type="Proteomes" id="UP000838763">
    <property type="component" value="Unassembled WGS sequence"/>
</dbReference>
<protein>
    <submittedName>
        <fullName evidence="2">Uncharacterized protein</fullName>
    </submittedName>
</protein>
<dbReference type="EMBL" id="CALLCH030000016">
    <property type="protein sequence ID" value="CAI4217708.1"/>
    <property type="molecule type" value="Genomic_DNA"/>
</dbReference>